<evidence type="ECO:0000313" key="2">
    <source>
        <dbReference type="EMBL" id="KAG9454633.1"/>
    </source>
</evidence>
<evidence type="ECO:0000256" key="1">
    <source>
        <dbReference type="SAM" id="MobiDB-lite"/>
    </source>
</evidence>
<sequence length="334" mass="35976">MSLSQSLSPWGRLPETCPWSSTPAASSPGFVAAKTSLLPPSTHPLFFPNLPREDAGFPHSRLLRAQKSLPRPALLRRRLHFRRHSRRRNVPYRRRAHAGNRLWVHGFDIQLPPGRGLLERGAAGHEQGLPLLRLPDAFPQVLLLHIGSRFFGRPRLRRQLIHLPVAGAAQLHAPHPDDSAVALLRQGRLLGAARRNPGEGEAAAVAQVGVRAGPHGGGPDNGGFRDPVHVPLGSGLRSPQERVPGADQGVVESDSRLRLRGRSGSLLRWLDFGEHRGWGAGGGAYVQGGGDFDIGGEAAVQGLGQGVLLHVWEFGSGAGRGLHYRASPPARHMG</sequence>
<organism evidence="2 3">
    <name type="scientific">Aristolochia fimbriata</name>
    <name type="common">White veined hardy Dutchman's pipe vine</name>
    <dbReference type="NCBI Taxonomy" id="158543"/>
    <lineage>
        <taxon>Eukaryota</taxon>
        <taxon>Viridiplantae</taxon>
        <taxon>Streptophyta</taxon>
        <taxon>Embryophyta</taxon>
        <taxon>Tracheophyta</taxon>
        <taxon>Spermatophyta</taxon>
        <taxon>Magnoliopsida</taxon>
        <taxon>Magnoliidae</taxon>
        <taxon>Piperales</taxon>
        <taxon>Aristolochiaceae</taxon>
        <taxon>Aristolochia</taxon>
    </lineage>
</organism>
<evidence type="ECO:0000313" key="3">
    <source>
        <dbReference type="Proteomes" id="UP000825729"/>
    </source>
</evidence>
<comment type="caution">
    <text evidence="2">The sequence shown here is derived from an EMBL/GenBank/DDBJ whole genome shotgun (WGS) entry which is preliminary data.</text>
</comment>
<accession>A0AAV7F0V1</accession>
<dbReference type="Proteomes" id="UP000825729">
    <property type="component" value="Unassembled WGS sequence"/>
</dbReference>
<keyword evidence="3" id="KW-1185">Reference proteome</keyword>
<reference evidence="2 3" key="1">
    <citation type="submission" date="2021-07" db="EMBL/GenBank/DDBJ databases">
        <title>The Aristolochia fimbriata genome: insights into angiosperm evolution, floral development and chemical biosynthesis.</title>
        <authorList>
            <person name="Jiao Y."/>
        </authorList>
    </citation>
    <scope>NUCLEOTIDE SEQUENCE [LARGE SCALE GENOMIC DNA]</scope>
    <source>
        <strain evidence="2">IBCAS-2021</strain>
        <tissue evidence="2">Leaf</tissue>
    </source>
</reference>
<name>A0AAV7F0V1_ARIFI</name>
<feature type="region of interest" description="Disordered" evidence="1">
    <location>
        <begin position="213"/>
        <end position="248"/>
    </location>
</feature>
<gene>
    <name evidence="2" type="ORF">H6P81_007537</name>
</gene>
<protein>
    <submittedName>
        <fullName evidence="2">Uncharacterized protein</fullName>
    </submittedName>
</protein>
<dbReference type="EMBL" id="JAINDJ010000003">
    <property type="protein sequence ID" value="KAG9454633.1"/>
    <property type="molecule type" value="Genomic_DNA"/>
</dbReference>
<proteinExistence type="predicted"/>
<dbReference type="AlphaFoldDB" id="A0AAV7F0V1"/>